<gene>
    <name evidence="1" type="ORF">ACOLOM_LOCUS11754</name>
</gene>
<keyword evidence="2" id="KW-1185">Reference proteome</keyword>
<evidence type="ECO:0000313" key="1">
    <source>
        <dbReference type="EMBL" id="CAG8732993.1"/>
    </source>
</evidence>
<protein>
    <submittedName>
        <fullName evidence="1">7708_t:CDS:1</fullName>
    </submittedName>
</protein>
<dbReference type="Proteomes" id="UP000789525">
    <property type="component" value="Unassembled WGS sequence"/>
</dbReference>
<sequence length="358" mass="40748">MIEYPVYADLVKILELDWYHSESFVRYSPEITCIKEARTYSVAEESASNVEEEDPKMNLVHLLYLLKQLEVLDIKTGHRYDRGIFSYLANFLNSHPSRIQRFEWRRGDLPLPALIPALLVPSLRVLSSISIMSQSFDPLWFPYLPEGTELASWYGKSNVEELCLVKGEIEGKDLEQILRLPRALKILICDGSSSSSSSGVNVELQRAFERVSKTLEFLHMLLVPSISTGGLIPSFDYLTSLKFLVLHHSVLFDGRRGNPAGGLPPYLEVLFTFAPGDEWPLDPVLESWEQLLTKKSSTCLPKLKIVGHQPKTTLLLPLIDLAKSRKVEIARRFADYLAVRESYLSEIRSRYPHDVVPD</sequence>
<evidence type="ECO:0000313" key="2">
    <source>
        <dbReference type="Proteomes" id="UP000789525"/>
    </source>
</evidence>
<name>A0ACA9Q1Z5_9GLOM</name>
<reference evidence="1" key="1">
    <citation type="submission" date="2021-06" db="EMBL/GenBank/DDBJ databases">
        <authorList>
            <person name="Kallberg Y."/>
            <person name="Tangrot J."/>
            <person name="Rosling A."/>
        </authorList>
    </citation>
    <scope>NUCLEOTIDE SEQUENCE</scope>
    <source>
        <strain evidence="1">CL356</strain>
    </source>
</reference>
<organism evidence="1 2">
    <name type="scientific">Acaulospora colombiana</name>
    <dbReference type="NCBI Taxonomy" id="27376"/>
    <lineage>
        <taxon>Eukaryota</taxon>
        <taxon>Fungi</taxon>
        <taxon>Fungi incertae sedis</taxon>
        <taxon>Mucoromycota</taxon>
        <taxon>Glomeromycotina</taxon>
        <taxon>Glomeromycetes</taxon>
        <taxon>Diversisporales</taxon>
        <taxon>Acaulosporaceae</taxon>
        <taxon>Acaulospora</taxon>
    </lineage>
</organism>
<proteinExistence type="predicted"/>
<dbReference type="EMBL" id="CAJVPT010043776">
    <property type="protein sequence ID" value="CAG8732993.1"/>
    <property type="molecule type" value="Genomic_DNA"/>
</dbReference>
<comment type="caution">
    <text evidence="1">The sequence shown here is derived from an EMBL/GenBank/DDBJ whole genome shotgun (WGS) entry which is preliminary data.</text>
</comment>
<accession>A0ACA9Q1Z5</accession>